<dbReference type="InParanoid" id="A0A0V1ANG9"/>
<name>A0A0V1ANG9_TRISP</name>
<dbReference type="OrthoDB" id="5936614at2759"/>
<reference evidence="1 3" key="1">
    <citation type="submission" date="2015-01" db="EMBL/GenBank/DDBJ databases">
        <title>Evolution of Trichinella species and genotypes.</title>
        <authorList>
            <person name="Korhonen P.K."/>
            <person name="Edoardo P."/>
            <person name="Giuseppe L.R."/>
            <person name="Gasser R.B."/>
        </authorList>
    </citation>
    <scope>NUCLEOTIDE SEQUENCE [LARGE SCALE GENOMIC DNA]</scope>
    <source>
        <strain evidence="1">ISS3</strain>
    </source>
</reference>
<dbReference type="AlphaFoldDB" id="A0A0V1ANG9"/>
<evidence type="ECO:0000313" key="3">
    <source>
        <dbReference type="Proteomes" id="UP000054776"/>
    </source>
</evidence>
<dbReference type="Proteomes" id="UP000054776">
    <property type="component" value="Unassembled WGS sequence"/>
</dbReference>
<organism evidence="1 3">
    <name type="scientific">Trichinella spiralis</name>
    <name type="common">Trichina worm</name>
    <dbReference type="NCBI Taxonomy" id="6334"/>
    <lineage>
        <taxon>Eukaryota</taxon>
        <taxon>Metazoa</taxon>
        <taxon>Ecdysozoa</taxon>
        <taxon>Nematoda</taxon>
        <taxon>Enoplea</taxon>
        <taxon>Dorylaimia</taxon>
        <taxon>Trichinellida</taxon>
        <taxon>Trichinellidae</taxon>
        <taxon>Trichinella</taxon>
    </lineage>
</organism>
<sequence>MRHPRALVNVAVVRQHDKRLHVVPLVRVPIEHDGQHVEERSHEPLRLSIPLRVVCRESCLPDAEQEAHLHHH</sequence>
<proteinExistence type="predicted"/>
<protein>
    <submittedName>
        <fullName evidence="1">Uncharacterized protein</fullName>
    </submittedName>
</protein>
<evidence type="ECO:0000313" key="1">
    <source>
        <dbReference type="EMBL" id="KRY26189.1"/>
    </source>
</evidence>
<evidence type="ECO:0000313" key="2">
    <source>
        <dbReference type="EMBL" id="KRY26377.1"/>
    </source>
</evidence>
<dbReference type="EMBL" id="JYDH01000454">
    <property type="protein sequence ID" value="KRY26377.1"/>
    <property type="molecule type" value="Genomic_DNA"/>
</dbReference>
<keyword evidence="3" id="KW-1185">Reference proteome</keyword>
<comment type="caution">
    <text evidence="1">The sequence shown here is derived from an EMBL/GenBank/DDBJ whole genome shotgun (WGS) entry which is preliminary data.</text>
</comment>
<gene>
    <name evidence="2" type="ORF">T01_12011</name>
    <name evidence="1" type="ORF">T01_4709</name>
</gene>
<dbReference type="EMBL" id="JYDH01000530">
    <property type="protein sequence ID" value="KRY26189.1"/>
    <property type="molecule type" value="Genomic_DNA"/>
</dbReference>
<accession>A0A0V1ANG9</accession>